<evidence type="ECO:0000313" key="3">
    <source>
        <dbReference type="Proteomes" id="UP000298860"/>
    </source>
</evidence>
<proteinExistence type="predicted"/>
<dbReference type="Proteomes" id="UP000298860">
    <property type="component" value="Unassembled WGS sequence"/>
</dbReference>
<evidence type="ECO:0000313" key="2">
    <source>
        <dbReference type="EMBL" id="GDY31234.1"/>
    </source>
</evidence>
<sequence length="73" mass="7835">MTRTVPRVTGASACFAAAGVRTGAEPLPESWQPTAERPPGAGEHAVDLGSRTGLAWLPWRVPQHRGCIMFPLR</sequence>
<protein>
    <submittedName>
        <fullName evidence="2">Uncharacterized protein</fullName>
    </submittedName>
</protein>
<accession>A0A4D4J6W0</accession>
<keyword evidence="3" id="KW-1185">Reference proteome</keyword>
<organism evidence="2 3">
    <name type="scientific">Gandjariella thermophila</name>
    <dbReference type="NCBI Taxonomy" id="1931992"/>
    <lineage>
        <taxon>Bacteria</taxon>
        <taxon>Bacillati</taxon>
        <taxon>Actinomycetota</taxon>
        <taxon>Actinomycetes</taxon>
        <taxon>Pseudonocardiales</taxon>
        <taxon>Pseudonocardiaceae</taxon>
        <taxon>Gandjariella</taxon>
    </lineage>
</organism>
<comment type="caution">
    <text evidence="2">The sequence shown here is derived from an EMBL/GenBank/DDBJ whole genome shotgun (WGS) entry which is preliminary data.</text>
</comment>
<dbReference type="AlphaFoldDB" id="A0A4D4J6W0"/>
<evidence type="ECO:0000256" key="1">
    <source>
        <dbReference type="SAM" id="MobiDB-lite"/>
    </source>
</evidence>
<name>A0A4D4J6W0_9PSEU</name>
<feature type="region of interest" description="Disordered" evidence="1">
    <location>
        <begin position="25"/>
        <end position="45"/>
    </location>
</feature>
<gene>
    <name evidence="2" type="ORF">GTS_28670</name>
</gene>
<dbReference type="EMBL" id="BJFL01000012">
    <property type="protein sequence ID" value="GDY31234.1"/>
    <property type="molecule type" value="Genomic_DNA"/>
</dbReference>
<reference evidence="3" key="1">
    <citation type="submission" date="2019-04" db="EMBL/GenBank/DDBJ databases">
        <title>Draft genome sequence of Pseudonocardiaceae bacterium SL3-2-4.</title>
        <authorList>
            <person name="Ningsih F."/>
            <person name="Yokota A."/>
            <person name="Sakai Y."/>
            <person name="Nanatani K."/>
            <person name="Yabe S."/>
            <person name="Oetari A."/>
            <person name="Sjamsuridzal W."/>
        </authorList>
    </citation>
    <scope>NUCLEOTIDE SEQUENCE [LARGE SCALE GENOMIC DNA]</scope>
    <source>
        <strain evidence="3">SL3-2-4</strain>
    </source>
</reference>